<evidence type="ECO:0000256" key="7">
    <source>
        <dbReference type="SAM" id="Phobius"/>
    </source>
</evidence>
<evidence type="ECO:0000256" key="3">
    <source>
        <dbReference type="ARBA" id="ARBA00022692"/>
    </source>
</evidence>
<feature type="compositionally biased region" description="Pro residues" evidence="6">
    <location>
        <begin position="317"/>
        <end position="327"/>
    </location>
</feature>
<keyword evidence="4 7" id="KW-1133">Transmembrane helix</keyword>
<name>A0ABT4TD06_9ACTN</name>
<dbReference type="CDD" id="cd06581">
    <property type="entry name" value="TM_PBP1_LivM_like"/>
    <property type="match status" value="1"/>
</dbReference>
<reference evidence="8 9" key="1">
    <citation type="submission" date="2022-11" db="EMBL/GenBank/DDBJ databases">
        <title>Nonomuraea corallina sp. nov., a new species of the genus Nonomuraea isolated from sea side sediment in Thai sea.</title>
        <authorList>
            <person name="Ngamcharungchit C."/>
            <person name="Matsumoto A."/>
            <person name="Suriyachadkun C."/>
            <person name="Panbangred W."/>
            <person name="Inahashi Y."/>
            <person name="Intra B."/>
        </authorList>
    </citation>
    <scope>NUCLEOTIDE SEQUENCE [LARGE SCALE GENOMIC DNA]</scope>
    <source>
        <strain evidence="8 9">DSM 43553</strain>
    </source>
</reference>
<dbReference type="InterPro" id="IPR043428">
    <property type="entry name" value="LivM-like"/>
</dbReference>
<dbReference type="InterPro" id="IPR001851">
    <property type="entry name" value="ABC_transp_permease"/>
</dbReference>
<evidence type="ECO:0000256" key="2">
    <source>
        <dbReference type="ARBA" id="ARBA00022475"/>
    </source>
</evidence>
<dbReference type="Proteomes" id="UP001212498">
    <property type="component" value="Unassembled WGS sequence"/>
</dbReference>
<feature type="transmembrane region" description="Helical" evidence="7">
    <location>
        <begin position="12"/>
        <end position="31"/>
    </location>
</feature>
<feature type="transmembrane region" description="Helical" evidence="7">
    <location>
        <begin position="251"/>
        <end position="275"/>
    </location>
</feature>
<comment type="subcellular location">
    <subcellularLocation>
        <location evidence="1">Cell membrane</location>
        <topology evidence="1">Multi-pass membrane protein</topology>
    </subcellularLocation>
</comment>
<protein>
    <submittedName>
        <fullName evidence="8">Branched-chain amino acid ABC transporter permease</fullName>
    </submittedName>
</protein>
<evidence type="ECO:0000256" key="1">
    <source>
        <dbReference type="ARBA" id="ARBA00004651"/>
    </source>
</evidence>
<evidence type="ECO:0000313" key="9">
    <source>
        <dbReference type="Proteomes" id="UP001212498"/>
    </source>
</evidence>
<keyword evidence="9" id="KW-1185">Reference proteome</keyword>
<feature type="transmembrane region" description="Helical" evidence="7">
    <location>
        <begin position="37"/>
        <end position="58"/>
    </location>
</feature>
<feature type="transmembrane region" description="Helical" evidence="7">
    <location>
        <begin position="287"/>
        <end position="306"/>
    </location>
</feature>
<feature type="transmembrane region" description="Helical" evidence="7">
    <location>
        <begin position="213"/>
        <end position="231"/>
    </location>
</feature>
<keyword evidence="3 7" id="KW-0812">Transmembrane</keyword>
<gene>
    <name evidence="8" type="ORF">OUY24_40865</name>
</gene>
<evidence type="ECO:0000256" key="5">
    <source>
        <dbReference type="ARBA" id="ARBA00023136"/>
    </source>
</evidence>
<dbReference type="EMBL" id="JAPNUD010000246">
    <property type="protein sequence ID" value="MDA0647015.1"/>
    <property type="molecule type" value="Genomic_DNA"/>
</dbReference>
<dbReference type="Pfam" id="PF02653">
    <property type="entry name" value="BPD_transp_2"/>
    <property type="match status" value="1"/>
</dbReference>
<comment type="caution">
    <text evidence="8">The sequence shown here is derived from an EMBL/GenBank/DDBJ whole genome shotgun (WGS) entry which is preliminary data.</text>
</comment>
<feature type="transmembrane region" description="Helical" evidence="7">
    <location>
        <begin position="164"/>
        <end position="182"/>
    </location>
</feature>
<sequence length="338" mass="34751">MTPLALLSGSPRRVAGVAGAVAAALVLLALPGLVNPYLLFQACLVMVTATAGLGLVLIMGWSGQIALSQAGFLGVGAYATTYLVAQGWAWPLAAVTAGLVAALFGVLIGLPATRLRGFYLAIATLAFAELMIRVFVEATPVTGGIAGTAVQAVVLPGIDVDGSRWYLCLAVAAVTTAVVMRIGRVGLGRRLRVVRDAEIAAPSLGVSPMRTKLLAFALSAFIGGVAGALYAQCLSYLTPEIFDMGLLIEFLVVAFLGGVGYVAGPFLGAVVVVVLRDLLQDLGSWQRLVYGLILALAIAFLPRGLASLPARLRARRPAPPAPEPPPVSGQADLTGAAR</sequence>
<dbReference type="RefSeq" id="WP_148031124.1">
    <property type="nucleotide sequence ID" value="NZ_BAABFD010000023.1"/>
</dbReference>
<keyword evidence="5 7" id="KW-0472">Membrane</keyword>
<proteinExistence type="predicted"/>
<evidence type="ECO:0000256" key="4">
    <source>
        <dbReference type="ARBA" id="ARBA00022989"/>
    </source>
</evidence>
<feature type="region of interest" description="Disordered" evidence="6">
    <location>
        <begin position="316"/>
        <end position="338"/>
    </location>
</feature>
<organism evidence="8 9">
    <name type="scientific">Nonomuraea ferruginea</name>
    <dbReference type="NCBI Taxonomy" id="46174"/>
    <lineage>
        <taxon>Bacteria</taxon>
        <taxon>Bacillati</taxon>
        <taxon>Actinomycetota</taxon>
        <taxon>Actinomycetes</taxon>
        <taxon>Streptosporangiales</taxon>
        <taxon>Streptosporangiaceae</taxon>
        <taxon>Nonomuraea</taxon>
    </lineage>
</organism>
<evidence type="ECO:0000256" key="6">
    <source>
        <dbReference type="SAM" id="MobiDB-lite"/>
    </source>
</evidence>
<feature type="transmembrane region" description="Helical" evidence="7">
    <location>
        <begin position="117"/>
        <end position="136"/>
    </location>
</feature>
<dbReference type="PANTHER" id="PTHR30482:SF20">
    <property type="entry name" value="HIGH-AFFINITY BRANCHED-CHAIN AMINO ACID TRANSPORT SYSTEM PERMEASE PROTEIN LIVM"/>
    <property type="match status" value="1"/>
</dbReference>
<keyword evidence="2" id="KW-1003">Cell membrane</keyword>
<dbReference type="PANTHER" id="PTHR30482">
    <property type="entry name" value="HIGH-AFFINITY BRANCHED-CHAIN AMINO ACID TRANSPORT SYSTEM PERMEASE"/>
    <property type="match status" value="1"/>
</dbReference>
<evidence type="ECO:0000313" key="8">
    <source>
        <dbReference type="EMBL" id="MDA0647015.1"/>
    </source>
</evidence>
<feature type="transmembrane region" description="Helical" evidence="7">
    <location>
        <begin position="90"/>
        <end position="110"/>
    </location>
</feature>
<accession>A0ABT4TD06</accession>